<evidence type="ECO:0000313" key="2">
    <source>
        <dbReference type="EMBL" id="RGD60309.1"/>
    </source>
</evidence>
<dbReference type="GO" id="GO:0003824">
    <property type="term" value="F:catalytic activity"/>
    <property type="evidence" value="ECO:0007669"/>
    <property type="project" value="InterPro"/>
</dbReference>
<protein>
    <recommendedName>
        <fullName evidence="1">PLD phosphodiesterase domain-containing protein</fullName>
    </recommendedName>
</protein>
<sequence length="303" mass="32999">MTVDHVWRQIEQLLGSATDHVVLVAPFIKKEVFQATLDTVPAGVQKITCITRWSVAEVAAGVSDPEIAELAQRDGRATVLLCHNLHAKLYVADDHCLVGSANLTGKATGRVSAANVELLVEADVAHPEVQRVLAIFEGTTVPGTVELAAQIREQANLMQDDEDSPRVLVPGQEEQPTHWLPETRNPERLYRVYNGRHHQIGSDVLAGVLRDLAHLDIGPGLDEQAFGTAVLARLRAMPELHALTAAGRMNLGDAQADLVATGEFTGEQAQRAVETIAAWLHYFDDVHLVPVGPWEIRQGKELS</sequence>
<dbReference type="PROSITE" id="PS50035">
    <property type="entry name" value="PLD"/>
    <property type="match status" value="1"/>
</dbReference>
<proteinExistence type="predicted"/>
<keyword evidence="3" id="KW-1185">Reference proteome</keyword>
<accession>A0A372ZWV4</accession>
<reference evidence="2 3" key="1">
    <citation type="submission" date="2018-08" db="EMBL/GenBank/DDBJ databases">
        <title>Diversity &amp; Physiological Properties of Lignin-Decomposing Actinobacteria from Soil.</title>
        <authorList>
            <person name="Roh S.G."/>
            <person name="Kim S.B."/>
        </authorList>
    </citation>
    <scope>NUCLEOTIDE SEQUENCE [LARGE SCALE GENOMIC DNA]</scope>
    <source>
        <strain evidence="2 3">MMS17-GH009</strain>
    </source>
</reference>
<dbReference type="Pfam" id="PF13091">
    <property type="entry name" value="PLDc_2"/>
    <property type="match status" value="1"/>
</dbReference>
<evidence type="ECO:0000259" key="1">
    <source>
        <dbReference type="PROSITE" id="PS50035"/>
    </source>
</evidence>
<dbReference type="InterPro" id="IPR059166">
    <property type="entry name" value="PLD-like_cat"/>
</dbReference>
<dbReference type="Proteomes" id="UP000263377">
    <property type="component" value="Unassembled WGS sequence"/>
</dbReference>
<dbReference type="EMBL" id="QVIG01000001">
    <property type="protein sequence ID" value="RGD60309.1"/>
    <property type="molecule type" value="Genomic_DNA"/>
</dbReference>
<dbReference type="Gene3D" id="3.30.870.10">
    <property type="entry name" value="Endonuclease Chain A"/>
    <property type="match status" value="1"/>
</dbReference>
<name>A0A372ZWV4_9ACTN</name>
<dbReference type="SUPFAM" id="SSF56024">
    <property type="entry name" value="Phospholipase D/nuclease"/>
    <property type="match status" value="1"/>
</dbReference>
<evidence type="ECO:0000313" key="3">
    <source>
        <dbReference type="Proteomes" id="UP000263377"/>
    </source>
</evidence>
<organism evidence="2 3">
    <name type="scientific">Kitasatospora xanthocidica</name>
    <dbReference type="NCBI Taxonomy" id="83382"/>
    <lineage>
        <taxon>Bacteria</taxon>
        <taxon>Bacillati</taxon>
        <taxon>Actinomycetota</taxon>
        <taxon>Actinomycetes</taxon>
        <taxon>Kitasatosporales</taxon>
        <taxon>Streptomycetaceae</taxon>
        <taxon>Kitasatospora</taxon>
    </lineage>
</organism>
<dbReference type="InterPro" id="IPR001736">
    <property type="entry name" value="PLipase_D/transphosphatidylase"/>
</dbReference>
<dbReference type="InterPro" id="IPR025202">
    <property type="entry name" value="PLD-like_dom"/>
</dbReference>
<dbReference type="RefSeq" id="WP_117488407.1">
    <property type="nucleotide sequence ID" value="NZ_QVIG01000001.1"/>
</dbReference>
<dbReference type="CDD" id="cd09176">
    <property type="entry name" value="PLDc_unchar6"/>
    <property type="match status" value="1"/>
</dbReference>
<dbReference type="AlphaFoldDB" id="A0A372ZWV4"/>
<comment type="caution">
    <text evidence="2">The sequence shown here is derived from an EMBL/GenBank/DDBJ whole genome shotgun (WGS) entry which is preliminary data.</text>
</comment>
<dbReference type="GO" id="GO:0006793">
    <property type="term" value="P:phosphorus metabolic process"/>
    <property type="evidence" value="ECO:0007669"/>
    <property type="project" value="UniProtKB-ARBA"/>
</dbReference>
<gene>
    <name evidence="2" type="ORF">DR950_23210</name>
</gene>
<feature type="domain" description="PLD phosphodiesterase" evidence="1">
    <location>
        <begin position="85"/>
        <end position="107"/>
    </location>
</feature>